<feature type="compositionally biased region" description="Basic residues" evidence="1">
    <location>
        <begin position="91"/>
        <end position="100"/>
    </location>
</feature>
<proteinExistence type="predicted"/>
<name>A0A8I3WVY7_CALJA</name>
<dbReference type="Ensembl" id="ENSCJAT00000139266.1">
    <property type="protein sequence ID" value="ENSCJAP00000091779.1"/>
    <property type="gene ID" value="ENSCJAG00000078082.1"/>
</dbReference>
<evidence type="ECO:0000313" key="3">
    <source>
        <dbReference type="Proteomes" id="UP000008225"/>
    </source>
</evidence>
<evidence type="ECO:0000313" key="2">
    <source>
        <dbReference type="Ensembl" id="ENSCJAP00000091779.1"/>
    </source>
</evidence>
<reference evidence="2" key="3">
    <citation type="submission" date="2025-09" db="UniProtKB">
        <authorList>
            <consortium name="Ensembl"/>
        </authorList>
    </citation>
    <scope>IDENTIFICATION</scope>
</reference>
<feature type="compositionally biased region" description="Gly residues" evidence="1">
    <location>
        <begin position="56"/>
        <end position="69"/>
    </location>
</feature>
<keyword evidence="3" id="KW-1185">Reference proteome</keyword>
<accession>A0A8I3WVY7</accession>
<feature type="compositionally biased region" description="Low complexity" evidence="1">
    <location>
        <begin position="111"/>
        <end position="127"/>
    </location>
</feature>
<feature type="region of interest" description="Disordered" evidence="1">
    <location>
        <begin position="1"/>
        <end position="148"/>
    </location>
</feature>
<reference evidence="2" key="2">
    <citation type="submission" date="2025-08" db="UniProtKB">
        <authorList>
            <consortium name="Ensembl"/>
        </authorList>
    </citation>
    <scope>IDENTIFICATION</scope>
</reference>
<protein>
    <submittedName>
        <fullName evidence="2">Uncharacterized protein</fullName>
    </submittedName>
</protein>
<reference evidence="2 3" key="1">
    <citation type="submission" date="2009-03" db="EMBL/GenBank/DDBJ databases">
        <authorList>
            <person name="Warren W."/>
            <person name="Ye L."/>
            <person name="Minx P."/>
            <person name="Worley K."/>
            <person name="Gibbs R."/>
            <person name="Wilson R.K."/>
        </authorList>
    </citation>
    <scope>NUCLEOTIDE SEQUENCE [LARGE SCALE GENOMIC DNA]</scope>
</reference>
<evidence type="ECO:0000256" key="1">
    <source>
        <dbReference type="SAM" id="MobiDB-lite"/>
    </source>
</evidence>
<dbReference type="PANTHER" id="PTHR46254">
    <property type="entry name" value="PROTEIN GVQW1-RELATED"/>
    <property type="match status" value="1"/>
</dbReference>
<dbReference type="OMA" id="FAWIIPQ"/>
<feature type="compositionally biased region" description="Basic and acidic residues" evidence="1">
    <location>
        <begin position="1"/>
        <end position="13"/>
    </location>
</feature>
<sequence length="215" mass="22716">MTERPRAGRKPPDSADAALGKRVGAPRVRAGSRTSPARGSAAWAARRPPTCRLPQGGPGTRAAGGGSRAPGGRARRGGHGAPARGLAQNSKRQRRPRRGLQRPADPARQRSGPWSGSASGWAAGAAPRLLTGRKESRDPGAPGRTAEMPQTDTAAILETAGVQWHDLGSLQPPGFKRFSCVSLLSSWDYRYVPPCPPDFCIFSRDGVSPCWPGWS</sequence>
<dbReference type="AlphaFoldDB" id="A0A8I3WVY7"/>
<dbReference type="Proteomes" id="UP000008225">
    <property type="component" value="Chromosome 13"/>
</dbReference>
<organism evidence="2 3">
    <name type="scientific">Callithrix jacchus</name>
    <name type="common">White-tufted-ear marmoset</name>
    <name type="synonym">Simia Jacchus</name>
    <dbReference type="NCBI Taxonomy" id="9483"/>
    <lineage>
        <taxon>Eukaryota</taxon>
        <taxon>Metazoa</taxon>
        <taxon>Chordata</taxon>
        <taxon>Craniata</taxon>
        <taxon>Vertebrata</taxon>
        <taxon>Euteleostomi</taxon>
        <taxon>Mammalia</taxon>
        <taxon>Eutheria</taxon>
        <taxon>Euarchontoglires</taxon>
        <taxon>Primates</taxon>
        <taxon>Haplorrhini</taxon>
        <taxon>Platyrrhini</taxon>
        <taxon>Cebidae</taxon>
        <taxon>Callitrichinae</taxon>
        <taxon>Callithrix</taxon>
        <taxon>Callithrix</taxon>
    </lineage>
</organism>
<dbReference type="GeneTree" id="ENSGT00940000161627"/>